<dbReference type="InterPro" id="IPR027417">
    <property type="entry name" value="P-loop_NTPase"/>
</dbReference>
<dbReference type="InterPro" id="IPR011545">
    <property type="entry name" value="DEAD/DEAH_box_helicase_dom"/>
</dbReference>
<reference evidence="11 12" key="1">
    <citation type="journal article" date="2020" name="J. Appl. Microbiol.">
        <title>Genetic characterization of Shigatoxigenic and enteropathogenic Escherichia coli O80:H2 from diarrheic and septicemic calves and relatedness to human Shigatoxigenic E. coli O80:H2.</title>
        <authorList>
            <person name="Habets A."/>
            <person name="Crombe F."/>
            <person name="Nakamura K."/>
            <person name="Guerin V."/>
            <person name="De Rauw K."/>
            <person name="Pierard D."/>
            <person name="Saulmont M."/>
            <person name="Hayashi T."/>
            <person name="Mainil J.G."/>
            <person name="Thiry D."/>
        </authorList>
    </citation>
    <scope>NUCLEOTIDE SEQUENCE [LARGE SCALE GENOMIC DNA]</scope>
    <source>
        <strain evidence="11">EH3306</strain>
        <strain evidence="10 12">EH3307</strain>
    </source>
</reference>
<dbReference type="PANTHER" id="PTHR13710:SF105">
    <property type="entry name" value="ATP-DEPENDENT DNA HELICASE Q1"/>
    <property type="match status" value="1"/>
</dbReference>
<dbReference type="SMART" id="SM00487">
    <property type="entry name" value="DEXDc"/>
    <property type="match status" value="1"/>
</dbReference>
<dbReference type="Pfam" id="PF00270">
    <property type="entry name" value="DEAD"/>
    <property type="match status" value="1"/>
</dbReference>
<dbReference type="SUPFAM" id="SSF52540">
    <property type="entry name" value="P-loop containing nucleoside triphosphate hydrolases"/>
    <property type="match status" value="1"/>
</dbReference>
<comment type="similarity">
    <text evidence="1">Belongs to the helicase family. RecQ subfamily.</text>
</comment>
<dbReference type="GO" id="GO:0005737">
    <property type="term" value="C:cytoplasm"/>
    <property type="evidence" value="ECO:0007669"/>
    <property type="project" value="TreeGrafter"/>
</dbReference>
<evidence type="ECO:0000256" key="2">
    <source>
        <dbReference type="ARBA" id="ARBA00022741"/>
    </source>
</evidence>
<evidence type="ECO:0000259" key="8">
    <source>
        <dbReference type="PROSITE" id="PS51192"/>
    </source>
</evidence>
<dbReference type="GO" id="GO:0043138">
    <property type="term" value="F:3'-5' DNA helicase activity"/>
    <property type="evidence" value="ECO:0007669"/>
    <property type="project" value="UniProtKB-EC"/>
</dbReference>
<dbReference type="EC" id="5.6.2.4" evidence="7"/>
<dbReference type="NCBIfam" id="NF041063">
    <property type="entry name" value="DpdF"/>
    <property type="match status" value="1"/>
</dbReference>
<dbReference type="Gene3D" id="3.40.50.300">
    <property type="entry name" value="P-loop containing nucleotide triphosphate hydrolases"/>
    <property type="match status" value="2"/>
</dbReference>
<organism evidence="11">
    <name type="scientific">Escherichia coli</name>
    <dbReference type="NCBI Taxonomy" id="562"/>
    <lineage>
        <taxon>Bacteria</taxon>
        <taxon>Pseudomonadati</taxon>
        <taxon>Pseudomonadota</taxon>
        <taxon>Gammaproteobacteria</taxon>
        <taxon>Enterobacterales</taxon>
        <taxon>Enterobacteriaceae</taxon>
        <taxon>Escherichia</taxon>
    </lineage>
</organism>
<keyword evidence="4" id="KW-0238">DNA-binding</keyword>
<evidence type="ECO:0000256" key="7">
    <source>
        <dbReference type="ARBA" id="ARBA00034808"/>
    </source>
</evidence>
<keyword evidence="11" id="KW-0378">Hydrolase</keyword>
<dbReference type="PROSITE" id="PS51194">
    <property type="entry name" value="HELICASE_CTER"/>
    <property type="match status" value="1"/>
</dbReference>
<dbReference type="SMART" id="SM00490">
    <property type="entry name" value="HELICc"/>
    <property type="match status" value="1"/>
</dbReference>
<keyword evidence="5" id="KW-0413">Isomerase</keyword>
<protein>
    <recommendedName>
        <fullName evidence="7">DNA 3'-5' helicase</fullName>
        <ecNumber evidence="7">5.6.2.4</ecNumber>
    </recommendedName>
</protein>
<evidence type="ECO:0000313" key="10">
    <source>
        <dbReference type="EMBL" id="NYP87819.1"/>
    </source>
</evidence>
<accession>A0A2H2UUH7</accession>
<dbReference type="PANTHER" id="PTHR13710">
    <property type="entry name" value="DNA HELICASE RECQ FAMILY MEMBER"/>
    <property type="match status" value="1"/>
</dbReference>
<dbReference type="InterPro" id="IPR014001">
    <property type="entry name" value="Helicase_ATP-bd"/>
</dbReference>
<dbReference type="GO" id="GO:0005694">
    <property type="term" value="C:chromosome"/>
    <property type="evidence" value="ECO:0007669"/>
    <property type="project" value="TreeGrafter"/>
</dbReference>
<feature type="domain" description="Helicase C-terminal" evidence="9">
    <location>
        <begin position="364"/>
        <end position="511"/>
    </location>
</feature>
<dbReference type="GO" id="GO:0006281">
    <property type="term" value="P:DNA repair"/>
    <property type="evidence" value="ECO:0007669"/>
    <property type="project" value="TreeGrafter"/>
</dbReference>
<evidence type="ECO:0000256" key="5">
    <source>
        <dbReference type="ARBA" id="ARBA00023235"/>
    </source>
</evidence>
<gene>
    <name evidence="11" type="ORF">G4A38_22270</name>
    <name evidence="10" type="ORF">G4A47_21970</name>
</gene>
<evidence type="ECO:0000313" key="12">
    <source>
        <dbReference type="Proteomes" id="UP000517067"/>
    </source>
</evidence>
<dbReference type="GO" id="GO:0006310">
    <property type="term" value="P:DNA recombination"/>
    <property type="evidence" value="ECO:0007669"/>
    <property type="project" value="TreeGrafter"/>
</dbReference>
<keyword evidence="11" id="KW-0347">Helicase</keyword>
<proteinExistence type="inferred from homology"/>
<dbReference type="GO" id="GO:0005524">
    <property type="term" value="F:ATP binding"/>
    <property type="evidence" value="ECO:0007669"/>
    <property type="project" value="UniProtKB-KW"/>
</dbReference>
<evidence type="ECO:0000259" key="9">
    <source>
        <dbReference type="PROSITE" id="PS51194"/>
    </source>
</evidence>
<evidence type="ECO:0000256" key="3">
    <source>
        <dbReference type="ARBA" id="ARBA00022840"/>
    </source>
</evidence>
<dbReference type="PROSITE" id="PS51192">
    <property type="entry name" value="HELICASE_ATP_BIND_1"/>
    <property type="match status" value="1"/>
</dbReference>
<dbReference type="EMBL" id="JABUPJ010000040">
    <property type="protein sequence ID" value="NYQ41262.1"/>
    <property type="molecule type" value="Genomic_DNA"/>
</dbReference>
<evidence type="ECO:0000256" key="1">
    <source>
        <dbReference type="ARBA" id="ARBA00005446"/>
    </source>
</evidence>
<comment type="catalytic activity">
    <reaction evidence="6">
        <text>Couples ATP hydrolysis with the unwinding of duplex DNA by translocating in the 3'-5' direction.</text>
        <dbReference type="EC" id="5.6.2.4"/>
    </reaction>
</comment>
<dbReference type="EMBL" id="JABUPU010000042">
    <property type="protein sequence ID" value="NYP87819.1"/>
    <property type="molecule type" value="Genomic_DNA"/>
</dbReference>
<feature type="domain" description="Helicase ATP-binding" evidence="8">
    <location>
        <begin position="149"/>
        <end position="334"/>
    </location>
</feature>
<dbReference type="RefSeq" id="WP_000431483.1">
    <property type="nucleotide sequence ID" value="NZ_BDRV01000015.1"/>
</dbReference>
<dbReference type="Proteomes" id="UP000517067">
    <property type="component" value="Unassembled WGS sequence"/>
</dbReference>
<evidence type="ECO:0000256" key="4">
    <source>
        <dbReference type="ARBA" id="ARBA00023125"/>
    </source>
</evidence>
<dbReference type="Pfam" id="PF00271">
    <property type="entry name" value="Helicase_C"/>
    <property type="match status" value="1"/>
</dbReference>
<dbReference type="InterPro" id="IPR001650">
    <property type="entry name" value="Helicase_C-like"/>
</dbReference>
<sequence length="816" mass="92435">MENQWQQLRAVLNGELNERDGLSGQFFNRLLYCLDDVRAGECDRLHAFYDALQCARALGLTPLRLPYRHLTEGTMLQHFGLRRDHDYPGELLLTREAEEIDPHLLPVWKGEQRRFLETPPLDVLLPSVLNDPRYTHYTSAGQQQAVRTVLTCGRDKTLLVNLPTGSGKTFVIHSQMLTSPRRHLTLVIVPTVALAIEQALRAQEVMQQAGQDHGGRYVWHSGQSTEERNEMKSRLASGEQRALFCSPEAATGGLLLQLFSLAERGLLGAVIVDEAHLIDQWGAEFRPEFQLLAPLVRSLKATSPDGVKVVLLSATFSQSTLNTLKALFAGKRQGSVIEVNGSFLRPEPVWYVSEAASHEDHLAQVENAIARLPAPMILYTTEVEQAKFWYQYLRERGYRRCGLFHGATPMQEREGLIHAWRNDGLDIMVATSAFGVGMDKNNVRSVLHVAVPENLDRFYQESGRGGRDGKASVAHIIFHHKQLQVARNINRTKLIGASKGYLRWAKMHQLREQHQPGQFIVPLRAKHADIRMDSQSNVDWNLRTLLLMQRAGFIDIAYPPPDLSAIAPDERDEAKIRAWFDHYFNHIQVSVRRDGHMDEARWHEGIQAHRSHELGMRKQGYSALEEWLNDPSISLCQKLAQFYTLDGFVPEIACGGCPACRSKGYPPFTPTLGRIAHVTGEAVRNVMGNEQRVYYPATLTNRLLLRQWSDWIARLLANRQIQAIRASQSVLAQLSAVLPAGLPFWCSLAVDEENTCWDELVLVLPDEAMPELDIFATINRIIVAPERLQEPGYRGRRWWEVDTSAVALEQFQRNII</sequence>
<dbReference type="GO" id="GO:0009378">
    <property type="term" value="F:four-way junction helicase activity"/>
    <property type="evidence" value="ECO:0007669"/>
    <property type="project" value="TreeGrafter"/>
</dbReference>
<comment type="caution">
    <text evidence="11">The sequence shown here is derived from an EMBL/GenBank/DDBJ whole genome shotgun (WGS) entry which is preliminary data.</text>
</comment>
<dbReference type="Proteomes" id="UP000540485">
    <property type="component" value="Unassembled WGS sequence"/>
</dbReference>
<keyword evidence="2" id="KW-0547">Nucleotide-binding</keyword>
<evidence type="ECO:0000256" key="6">
    <source>
        <dbReference type="ARBA" id="ARBA00034617"/>
    </source>
</evidence>
<name>A0A2H2UUH7_ECOLX</name>
<keyword evidence="3" id="KW-0067">ATP-binding</keyword>
<dbReference type="GO" id="GO:0003677">
    <property type="term" value="F:DNA binding"/>
    <property type="evidence" value="ECO:0007669"/>
    <property type="project" value="UniProtKB-KW"/>
</dbReference>
<evidence type="ECO:0000313" key="11">
    <source>
        <dbReference type="EMBL" id="NYQ41262.1"/>
    </source>
</evidence>
<dbReference type="AlphaFoldDB" id="A0A2H2UUH7"/>